<feature type="domain" description="Tc1-like transposase DDE" evidence="2">
    <location>
        <begin position="28"/>
        <end position="216"/>
    </location>
</feature>
<dbReference type="GO" id="GO:0003676">
    <property type="term" value="F:nucleic acid binding"/>
    <property type="evidence" value="ECO:0007669"/>
    <property type="project" value="InterPro"/>
</dbReference>
<dbReference type="OrthoDB" id="6615737at2759"/>
<evidence type="ECO:0000313" key="4">
    <source>
        <dbReference type="EMBL" id="CAF4178828.1"/>
    </source>
</evidence>
<evidence type="ECO:0000256" key="1">
    <source>
        <dbReference type="SAM" id="MobiDB-lite"/>
    </source>
</evidence>
<evidence type="ECO:0000259" key="2">
    <source>
        <dbReference type="Pfam" id="PF13358"/>
    </source>
</evidence>
<name>A0A819ZRD7_9BILA</name>
<sequence length="294" mass="34178">MDSISCMVQRAKYFRTLDKNRNDETIIYFHDETWMNSGEEKTMIWFDSNIGHGPLKRHRLCISAMLGQHEFHLPTIDIFKCDSEHSMDGNHFVDWISRSSSFLRQEHGPHAKISIIIDNAPWHNQIIEETKAPKRFWNKQKIIDWLDSHEITHSTTATKAELLQDAIRNAPRKKYVVDEAAKVYDVDIVQLPAKHCTLNPVELAWTAMKSYVREHNTSFRLADVQRLASEWIGDLDVASTKSYIAYVHQNELVFRRGDAYAEQIEETLIDDDNDDTDTVNNMNEESENESVNEP</sequence>
<protein>
    <recommendedName>
        <fullName evidence="2">Tc1-like transposase DDE domain-containing protein</fullName>
    </recommendedName>
</protein>
<comment type="caution">
    <text evidence="4">The sequence shown here is derived from an EMBL/GenBank/DDBJ whole genome shotgun (WGS) entry which is preliminary data.</text>
</comment>
<dbReference type="PANTHER" id="PTHR33939">
    <property type="entry name" value="PROTEIN CBG22215"/>
    <property type="match status" value="1"/>
</dbReference>
<dbReference type="Pfam" id="PF13358">
    <property type="entry name" value="DDE_3"/>
    <property type="match status" value="1"/>
</dbReference>
<gene>
    <name evidence="4" type="ORF">OTI717_LOCUS37578</name>
    <name evidence="3" type="ORF">RFH988_LOCUS38300</name>
</gene>
<dbReference type="Proteomes" id="UP000663882">
    <property type="component" value="Unassembled WGS sequence"/>
</dbReference>
<dbReference type="AlphaFoldDB" id="A0A819ZRD7"/>
<organism evidence="4 5">
    <name type="scientific">Rotaria sordida</name>
    <dbReference type="NCBI Taxonomy" id="392033"/>
    <lineage>
        <taxon>Eukaryota</taxon>
        <taxon>Metazoa</taxon>
        <taxon>Spiralia</taxon>
        <taxon>Gnathifera</taxon>
        <taxon>Rotifera</taxon>
        <taxon>Eurotatoria</taxon>
        <taxon>Bdelloidea</taxon>
        <taxon>Philodinida</taxon>
        <taxon>Philodinidae</taxon>
        <taxon>Rotaria</taxon>
    </lineage>
</organism>
<feature type="compositionally biased region" description="Acidic residues" evidence="1">
    <location>
        <begin position="284"/>
        <end position="294"/>
    </location>
</feature>
<proteinExistence type="predicted"/>
<dbReference type="EMBL" id="CAJOAX010018139">
    <property type="protein sequence ID" value="CAF4178828.1"/>
    <property type="molecule type" value="Genomic_DNA"/>
</dbReference>
<dbReference type="Proteomes" id="UP000663823">
    <property type="component" value="Unassembled WGS sequence"/>
</dbReference>
<accession>A0A819ZRD7</accession>
<dbReference type="EMBL" id="CAJNOO010009037">
    <property type="protein sequence ID" value="CAF1488542.1"/>
    <property type="molecule type" value="Genomic_DNA"/>
</dbReference>
<evidence type="ECO:0000313" key="5">
    <source>
        <dbReference type="Proteomes" id="UP000663823"/>
    </source>
</evidence>
<dbReference type="InterPro" id="IPR036397">
    <property type="entry name" value="RNaseH_sf"/>
</dbReference>
<reference evidence="4" key="1">
    <citation type="submission" date="2021-02" db="EMBL/GenBank/DDBJ databases">
        <authorList>
            <person name="Nowell W R."/>
        </authorList>
    </citation>
    <scope>NUCLEOTIDE SEQUENCE</scope>
</reference>
<dbReference type="PANTHER" id="PTHR33939:SF1">
    <property type="entry name" value="DUF4371 DOMAIN-CONTAINING PROTEIN"/>
    <property type="match status" value="1"/>
</dbReference>
<feature type="region of interest" description="Disordered" evidence="1">
    <location>
        <begin position="271"/>
        <end position="294"/>
    </location>
</feature>
<dbReference type="InterPro" id="IPR038717">
    <property type="entry name" value="Tc1-like_DDE_dom"/>
</dbReference>
<evidence type="ECO:0000313" key="3">
    <source>
        <dbReference type="EMBL" id="CAF1488542.1"/>
    </source>
</evidence>
<dbReference type="Gene3D" id="3.30.420.10">
    <property type="entry name" value="Ribonuclease H-like superfamily/Ribonuclease H"/>
    <property type="match status" value="1"/>
</dbReference>